<protein>
    <submittedName>
        <fullName evidence="1">Uncharacterized protein</fullName>
    </submittedName>
</protein>
<evidence type="ECO:0000313" key="2">
    <source>
        <dbReference type="Proteomes" id="UP000886653"/>
    </source>
</evidence>
<dbReference type="Proteomes" id="UP000886653">
    <property type="component" value="Unassembled WGS sequence"/>
</dbReference>
<dbReference type="EMBL" id="MU167359">
    <property type="protein sequence ID" value="KAG0142132.1"/>
    <property type="molecule type" value="Genomic_DNA"/>
</dbReference>
<name>A0A9P6T7J9_9BASI</name>
<proteinExistence type="predicted"/>
<keyword evidence="2" id="KW-1185">Reference proteome</keyword>
<evidence type="ECO:0000313" key="1">
    <source>
        <dbReference type="EMBL" id="KAG0142132.1"/>
    </source>
</evidence>
<gene>
    <name evidence="1" type="ORF">CROQUDRAFT_673719</name>
</gene>
<reference evidence="1" key="1">
    <citation type="submission" date="2013-11" db="EMBL/GenBank/DDBJ databases">
        <title>Genome sequence of the fusiform rust pathogen reveals effectors for host alternation and coevolution with pine.</title>
        <authorList>
            <consortium name="DOE Joint Genome Institute"/>
            <person name="Smith K."/>
            <person name="Pendleton A."/>
            <person name="Kubisiak T."/>
            <person name="Anderson C."/>
            <person name="Salamov A."/>
            <person name="Aerts A."/>
            <person name="Riley R."/>
            <person name="Clum A."/>
            <person name="Lindquist E."/>
            <person name="Ence D."/>
            <person name="Campbell M."/>
            <person name="Kronenberg Z."/>
            <person name="Feau N."/>
            <person name="Dhillon B."/>
            <person name="Hamelin R."/>
            <person name="Burleigh J."/>
            <person name="Smith J."/>
            <person name="Yandell M."/>
            <person name="Nelson C."/>
            <person name="Grigoriev I."/>
            <person name="Davis J."/>
        </authorList>
    </citation>
    <scope>NUCLEOTIDE SEQUENCE</scope>
    <source>
        <strain evidence="1">G11</strain>
    </source>
</reference>
<organism evidence="1 2">
    <name type="scientific">Cronartium quercuum f. sp. fusiforme G11</name>
    <dbReference type="NCBI Taxonomy" id="708437"/>
    <lineage>
        <taxon>Eukaryota</taxon>
        <taxon>Fungi</taxon>
        <taxon>Dikarya</taxon>
        <taxon>Basidiomycota</taxon>
        <taxon>Pucciniomycotina</taxon>
        <taxon>Pucciniomycetes</taxon>
        <taxon>Pucciniales</taxon>
        <taxon>Coleosporiaceae</taxon>
        <taxon>Cronartium</taxon>
    </lineage>
</organism>
<accession>A0A9P6T7J9</accession>
<sequence>MVGFPGRFKYVYLALQARLLSYHVQSCPMTCNKLEQGAKFISTQSADEAGLGIECNPLQKVESQVSADLSLADYQGKQQSNSFSSKLRVFVKRSPPSGEIKKPSSIDTGVNLKTKDNNIIKFSNHDSEKETHADHRKEFEAFPKLIKAVVKLEQSNQKDFFENLQSLTDGFEEGMYGDDGDAALLMFLKHYPFKSNDLIIWQHLQVFMAKSLMQNRMKQDEIEEERKIRSKKGVKSVENQLKRVAQLQTNEKNIIHLYSTFTSKVVKKIESVVEKGQLSTFIANQEGLPGYLHQTKYEGGQEKLWLFWPQRIEYYVFMKEDPTFVEDTDAVICTSGKEQTKNFFHYLDKLAALDHQKSHSQAEMDYMEFFGEWFVHTHMPIGSQVRFGLYVLARCDYKFWKHWHIGQRMTGSFTGIASKLRSKARKARARLGTSWGSLDPLRYSRLQSQS</sequence>
<comment type="caution">
    <text evidence="1">The sequence shown here is derived from an EMBL/GenBank/DDBJ whole genome shotgun (WGS) entry which is preliminary data.</text>
</comment>
<dbReference type="AlphaFoldDB" id="A0A9P6T7J9"/>